<dbReference type="AlphaFoldDB" id="A0A655EA61"/>
<proteinExistence type="predicted"/>
<dbReference type="EMBL" id="CQPC01000088">
    <property type="protein sequence ID" value="CNV12436.1"/>
    <property type="molecule type" value="Genomic_DNA"/>
</dbReference>
<protein>
    <submittedName>
        <fullName evidence="1">Uncharacterized protein</fullName>
    </submittedName>
</protein>
<dbReference type="Proteomes" id="UP000039541">
    <property type="component" value="Unassembled WGS sequence"/>
</dbReference>
<gene>
    <name evidence="1" type="ORF">ERS008202_04384</name>
</gene>
<evidence type="ECO:0000313" key="1">
    <source>
        <dbReference type="EMBL" id="CNV12436.1"/>
    </source>
</evidence>
<sequence>MDINGFIAVGLYGLFQAGANGVQCFLPANAFKFAFAAAANAFHGIVKAIRMVNTPTD</sequence>
<accession>A0A655EA61</accession>
<reference evidence="1 2" key="1">
    <citation type="submission" date="2015-03" db="EMBL/GenBank/DDBJ databases">
        <authorList>
            <consortium name="Pathogen Informatics"/>
        </authorList>
    </citation>
    <scope>NUCLEOTIDE SEQUENCE [LARGE SCALE GENOMIC DNA]</scope>
    <source>
        <strain evidence="1 2">3476</strain>
    </source>
</reference>
<name>A0A655EA61_SALET</name>
<evidence type="ECO:0000313" key="2">
    <source>
        <dbReference type="Proteomes" id="UP000039541"/>
    </source>
</evidence>
<organism evidence="1 2">
    <name type="scientific">Salmonella enterica subsp. enterica serovar Bovismorbificans</name>
    <dbReference type="NCBI Taxonomy" id="58097"/>
    <lineage>
        <taxon>Bacteria</taxon>
        <taxon>Pseudomonadati</taxon>
        <taxon>Pseudomonadota</taxon>
        <taxon>Gammaproteobacteria</taxon>
        <taxon>Enterobacterales</taxon>
        <taxon>Enterobacteriaceae</taxon>
        <taxon>Salmonella</taxon>
    </lineage>
</organism>